<evidence type="ECO:0000313" key="3">
    <source>
        <dbReference type="Proteomes" id="UP000034852"/>
    </source>
</evidence>
<proteinExistence type="predicted"/>
<dbReference type="Proteomes" id="UP000034852">
    <property type="component" value="Unassembled WGS sequence"/>
</dbReference>
<evidence type="ECO:0000256" key="1">
    <source>
        <dbReference type="SAM" id="Phobius"/>
    </source>
</evidence>
<comment type="caution">
    <text evidence="2">The sequence shown here is derived from an EMBL/GenBank/DDBJ whole genome shotgun (WGS) entry which is preliminary data.</text>
</comment>
<feature type="transmembrane region" description="Helical" evidence="1">
    <location>
        <begin position="12"/>
        <end position="34"/>
    </location>
</feature>
<evidence type="ECO:0000313" key="2">
    <source>
        <dbReference type="EMBL" id="KKQ36263.1"/>
    </source>
</evidence>
<reference evidence="2 3" key="1">
    <citation type="journal article" date="2015" name="Nature">
        <title>rRNA introns, odd ribosomes, and small enigmatic genomes across a large radiation of phyla.</title>
        <authorList>
            <person name="Brown C.T."/>
            <person name="Hug L.A."/>
            <person name="Thomas B.C."/>
            <person name="Sharon I."/>
            <person name="Castelle C.J."/>
            <person name="Singh A."/>
            <person name="Wilkins M.J."/>
            <person name="Williams K.H."/>
            <person name="Banfield J.F."/>
        </authorList>
    </citation>
    <scope>NUCLEOTIDE SEQUENCE [LARGE SCALE GENOMIC DNA]</scope>
</reference>
<keyword evidence="1" id="KW-0472">Membrane</keyword>
<dbReference type="AlphaFoldDB" id="A0A0G0GZ82"/>
<organism evidence="2 3">
    <name type="scientific">candidate division WS6 bacterium GW2011_GWA2_37_6</name>
    <dbReference type="NCBI Taxonomy" id="1619087"/>
    <lineage>
        <taxon>Bacteria</taxon>
        <taxon>Candidatus Dojkabacteria</taxon>
    </lineage>
</organism>
<feature type="transmembrane region" description="Helical" evidence="1">
    <location>
        <begin position="54"/>
        <end position="73"/>
    </location>
</feature>
<protein>
    <submittedName>
        <fullName evidence="2">Uncharacterized protein</fullName>
    </submittedName>
</protein>
<accession>A0A0G0GZ82</accession>
<keyword evidence="1" id="KW-1133">Transmembrane helix</keyword>
<keyword evidence="1" id="KW-0812">Transmembrane</keyword>
<sequence length="191" mass="21580">MDLFSKTYSINFSPLLLIIILVIVSSFAIFLYIYLKKLSNKRKVAKTGFLGKPLYQLSLIVVVLSIAVGSYFLSTSDIELVSEAKQDVKTDIEYQIVSKDGKYRTIQFEAVPIVDGEKWGGADVFDIFWNIRPDDETQSRGQEGVDHFETARTASNPSVFVTKLTQGQYKVRVIVVLDEQSYESSEQITID</sequence>
<dbReference type="EMBL" id="LBTH01000003">
    <property type="protein sequence ID" value="KKQ36263.1"/>
    <property type="molecule type" value="Genomic_DNA"/>
</dbReference>
<gene>
    <name evidence="2" type="ORF">US52_C0003G0004</name>
</gene>
<name>A0A0G0GZ82_9BACT</name>